<accession>A0A0L1JM48</accession>
<evidence type="ECO:0000313" key="2">
    <source>
        <dbReference type="Proteomes" id="UP000036938"/>
    </source>
</evidence>
<organism evidence="1 2">
    <name type="scientific">Pseudaestuariivita atlantica</name>
    <dbReference type="NCBI Taxonomy" id="1317121"/>
    <lineage>
        <taxon>Bacteria</taxon>
        <taxon>Pseudomonadati</taxon>
        <taxon>Pseudomonadota</taxon>
        <taxon>Alphaproteobacteria</taxon>
        <taxon>Rhodobacterales</taxon>
        <taxon>Paracoccaceae</taxon>
        <taxon>Pseudaestuariivita</taxon>
    </lineage>
</organism>
<comment type="caution">
    <text evidence="1">The sequence shown here is derived from an EMBL/GenBank/DDBJ whole genome shotgun (WGS) entry which is preliminary data.</text>
</comment>
<protein>
    <recommendedName>
        <fullName evidence="3">DUF2848 domain-containing protein</fullName>
    </recommendedName>
</protein>
<reference evidence="1 2" key="1">
    <citation type="journal article" date="2015" name="Int. J. Syst. Evol. Microbiol.">
        <title>Aestuariivita atlantica sp. nov., isolated from deep sea sediment of the Atlantic Ocean.</title>
        <authorList>
            <person name="Li G."/>
            <person name="Lai Q."/>
            <person name="Du Y."/>
            <person name="Liu X."/>
            <person name="Sun F."/>
            <person name="Shao Z."/>
        </authorList>
    </citation>
    <scope>NUCLEOTIDE SEQUENCE [LARGE SCALE GENOMIC DNA]</scope>
    <source>
        <strain evidence="1 2">22II-S11-z3</strain>
    </source>
</reference>
<name>A0A0L1JM48_9RHOB</name>
<dbReference type="InterPro" id="IPR021269">
    <property type="entry name" value="DUF2848"/>
</dbReference>
<dbReference type="EMBL" id="AQQZ01000007">
    <property type="protein sequence ID" value="KNG92830.1"/>
    <property type="molecule type" value="Genomic_DNA"/>
</dbReference>
<proteinExistence type="predicted"/>
<dbReference type="Pfam" id="PF11010">
    <property type="entry name" value="DUF2848"/>
    <property type="match status" value="1"/>
</dbReference>
<dbReference type="PATRIC" id="fig|1317121.7.peg.3785"/>
<dbReference type="InterPro" id="IPR036663">
    <property type="entry name" value="Fumarylacetoacetase_C_sf"/>
</dbReference>
<dbReference type="RefSeq" id="WP_050531778.1">
    <property type="nucleotide sequence ID" value="NZ_AQQZ01000007.1"/>
</dbReference>
<dbReference type="SUPFAM" id="SSF56529">
    <property type="entry name" value="FAH"/>
    <property type="match status" value="1"/>
</dbReference>
<dbReference type="Proteomes" id="UP000036938">
    <property type="component" value="Unassembled WGS sequence"/>
</dbReference>
<evidence type="ECO:0008006" key="3">
    <source>
        <dbReference type="Google" id="ProtNLM"/>
    </source>
</evidence>
<keyword evidence="2" id="KW-1185">Reference proteome</keyword>
<dbReference type="AlphaFoldDB" id="A0A0L1JM48"/>
<evidence type="ECO:0000313" key="1">
    <source>
        <dbReference type="EMBL" id="KNG92830.1"/>
    </source>
</evidence>
<dbReference type="STRING" id="1317121.ATO11_15300"/>
<gene>
    <name evidence="1" type="ORF">ATO11_15300</name>
</gene>
<dbReference type="GO" id="GO:0003824">
    <property type="term" value="F:catalytic activity"/>
    <property type="evidence" value="ECO:0007669"/>
    <property type="project" value="InterPro"/>
</dbReference>
<dbReference type="OrthoDB" id="9792678at2"/>
<sequence length="217" mass="22948">MRFVVDETEIPARITSLVIAGWTGRDPAAVRHHVDELAALGVAPPSEVPLYYRVSSSLLVQSSGIEVLGTATSGEVEPVLVRLGGALYLGIGSDHTDRELEAVSVAASKQACPKPVGETLWRFEEVEARLDDLVLTCAIEEDGRWTTYQQGTLAGIRPLAELARAAGLSDNQAMFCGTLGAIGGVRPAGAYRMSLTDPASGRSLGLSYTVRTLPVVS</sequence>